<keyword evidence="4" id="KW-1003">Cell membrane</keyword>
<dbReference type="GO" id="GO:0005886">
    <property type="term" value="C:plasma membrane"/>
    <property type="evidence" value="ECO:0007669"/>
    <property type="project" value="UniProtKB-SubCell"/>
</dbReference>
<evidence type="ECO:0000256" key="11">
    <source>
        <dbReference type="ARBA" id="ARBA00022989"/>
    </source>
</evidence>
<dbReference type="Pfam" id="PF00512">
    <property type="entry name" value="HisKA"/>
    <property type="match status" value="1"/>
</dbReference>
<dbReference type="PANTHER" id="PTHR45528">
    <property type="entry name" value="SENSOR HISTIDINE KINASE CPXA"/>
    <property type="match status" value="1"/>
</dbReference>
<evidence type="ECO:0000256" key="5">
    <source>
        <dbReference type="ARBA" id="ARBA00022553"/>
    </source>
</evidence>
<comment type="catalytic activity">
    <reaction evidence="1">
        <text>ATP + protein L-histidine = ADP + protein N-phospho-L-histidine.</text>
        <dbReference type="EC" id="2.7.13.3"/>
    </reaction>
</comment>
<dbReference type="Gene3D" id="6.10.340.10">
    <property type="match status" value="1"/>
</dbReference>
<dbReference type="InterPro" id="IPR003661">
    <property type="entry name" value="HisK_dim/P_dom"/>
</dbReference>
<keyword evidence="6" id="KW-0808">Transferase</keyword>
<dbReference type="PROSITE" id="PS50109">
    <property type="entry name" value="HIS_KIN"/>
    <property type="match status" value="1"/>
</dbReference>
<dbReference type="InterPro" id="IPR004358">
    <property type="entry name" value="Sig_transdc_His_kin-like_C"/>
</dbReference>
<evidence type="ECO:0000256" key="12">
    <source>
        <dbReference type="ARBA" id="ARBA00023012"/>
    </source>
</evidence>
<dbReference type="CDD" id="cd06225">
    <property type="entry name" value="HAMP"/>
    <property type="match status" value="1"/>
</dbReference>
<keyword evidence="13 15" id="KW-0472">Membrane</keyword>
<feature type="coiled-coil region" evidence="14">
    <location>
        <begin position="213"/>
        <end position="240"/>
    </location>
</feature>
<dbReference type="InterPro" id="IPR050398">
    <property type="entry name" value="HssS/ArlS-like"/>
</dbReference>
<gene>
    <name evidence="18" type="ORF">BHU72_08435</name>
</gene>
<keyword evidence="11 15" id="KW-1133">Transmembrane helix</keyword>
<evidence type="ECO:0000256" key="10">
    <source>
        <dbReference type="ARBA" id="ARBA00022840"/>
    </source>
</evidence>
<name>A0A1E5L3L6_9FIRM</name>
<dbReference type="STRING" id="1390249.BHU72_08435"/>
<dbReference type="SUPFAM" id="SSF158472">
    <property type="entry name" value="HAMP domain-like"/>
    <property type="match status" value="1"/>
</dbReference>
<protein>
    <recommendedName>
        <fullName evidence="3">histidine kinase</fullName>
        <ecNumber evidence="3">2.7.13.3</ecNumber>
    </recommendedName>
</protein>
<dbReference type="InterPro" id="IPR003594">
    <property type="entry name" value="HATPase_dom"/>
</dbReference>
<evidence type="ECO:0000313" key="18">
    <source>
        <dbReference type="EMBL" id="OEH84666.1"/>
    </source>
</evidence>
<evidence type="ECO:0000256" key="1">
    <source>
        <dbReference type="ARBA" id="ARBA00000085"/>
    </source>
</evidence>
<evidence type="ECO:0000259" key="16">
    <source>
        <dbReference type="PROSITE" id="PS50109"/>
    </source>
</evidence>
<evidence type="ECO:0000256" key="4">
    <source>
        <dbReference type="ARBA" id="ARBA00022475"/>
    </source>
</evidence>
<evidence type="ECO:0000256" key="13">
    <source>
        <dbReference type="ARBA" id="ARBA00023136"/>
    </source>
</evidence>
<feature type="transmembrane region" description="Helical" evidence="15">
    <location>
        <begin position="159"/>
        <end position="179"/>
    </location>
</feature>
<keyword evidence="12" id="KW-0902">Two-component regulatory system</keyword>
<evidence type="ECO:0000259" key="17">
    <source>
        <dbReference type="PROSITE" id="PS50885"/>
    </source>
</evidence>
<dbReference type="Pfam" id="PF00672">
    <property type="entry name" value="HAMP"/>
    <property type="match status" value="1"/>
</dbReference>
<keyword evidence="14" id="KW-0175">Coiled coil</keyword>
<dbReference type="Pfam" id="PF02518">
    <property type="entry name" value="HATPase_c"/>
    <property type="match status" value="1"/>
</dbReference>
<dbReference type="SMART" id="SM00387">
    <property type="entry name" value="HATPase_c"/>
    <property type="match status" value="1"/>
</dbReference>
<accession>A0A1E5L3L6</accession>
<dbReference type="InterPro" id="IPR005467">
    <property type="entry name" value="His_kinase_dom"/>
</dbReference>
<dbReference type="Gene3D" id="3.30.565.10">
    <property type="entry name" value="Histidine kinase-like ATPase, C-terminal domain"/>
    <property type="match status" value="1"/>
</dbReference>
<evidence type="ECO:0000256" key="2">
    <source>
        <dbReference type="ARBA" id="ARBA00004651"/>
    </source>
</evidence>
<evidence type="ECO:0000256" key="7">
    <source>
        <dbReference type="ARBA" id="ARBA00022692"/>
    </source>
</evidence>
<evidence type="ECO:0000313" key="19">
    <source>
        <dbReference type="Proteomes" id="UP000095255"/>
    </source>
</evidence>
<organism evidence="18 19">
    <name type="scientific">Desulfuribacillus stibiiarsenatis</name>
    <dbReference type="NCBI Taxonomy" id="1390249"/>
    <lineage>
        <taxon>Bacteria</taxon>
        <taxon>Bacillati</taxon>
        <taxon>Bacillota</taxon>
        <taxon>Desulfuribacillia</taxon>
        <taxon>Desulfuribacillales</taxon>
        <taxon>Desulfuribacillaceae</taxon>
        <taxon>Desulfuribacillus</taxon>
    </lineage>
</organism>
<dbReference type="InterPro" id="IPR036097">
    <property type="entry name" value="HisK_dim/P_sf"/>
</dbReference>
<dbReference type="Gene3D" id="1.10.287.130">
    <property type="match status" value="1"/>
</dbReference>
<dbReference type="AlphaFoldDB" id="A0A1E5L3L6"/>
<evidence type="ECO:0000256" key="15">
    <source>
        <dbReference type="SAM" id="Phobius"/>
    </source>
</evidence>
<evidence type="ECO:0000256" key="6">
    <source>
        <dbReference type="ARBA" id="ARBA00022679"/>
    </source>
</evidence>
<dbReference type="PROSITE" id="PS50885">
    <property type="entry name" value="HAMP"/>
    <property type="match status" value="1"/>
</dbReference>
<comment type="subcellular location">
    <subcellularLocation>
        <location evidence="2">Cell membrane</location>
        <topology evidence="2">Multi-pass membrane protein</topology>
    </subcellularLocation>
</comment>
<dbReference type="EMBL" id="MJAT01000037">
    <property type="protein sequence ID" value="OEH84666.1"/>
    <property type="molecule type" value="Genomic_DNA"/>
</dbReference>
<reference evidence="18 19" key="1">
    <citation type="submission" date="2016-09" db="EMBL/GenBank/DDBJ databases">
        <title>Desulfuribacillus arsenicus sp. nov., an obligately anaerobic, dissimilatory arsenic- and antimonate-reducing bacterium isolated from anoxic sediments.</title>
        <authorList>
            <person name="Abin C.A."/>
            <person name="Hollibaugh J.T."/>
        </authorList>
    </citation>
    <scope>NUCLEOTIDE SEQUENCE [LARGE SCALE GENOMIC DNA]</scope>
    <source>
        <strain evidence="18 19">MLFW-2</strain>
    </source>
</reference>
<evidence type="ECO:0000256" key="8">
    <source>
        <dbReference type="ARBA" id="ARBA00022741"/>
    </source>
</evidence>
<dbReference type="CDD" id="cd00082">
    <property type="entry name" value="HisKA"/>
    <property type="match status" value="1"/>
</dbReference>
<dbReference type="Proteomes" id="UP000095255">
    <property type="component" value="Unassembled WGS sequence"/>
</dbReference>
<evidence type="ECO:0000256" key="14">
    <source>
        <dbReference type="SAM" id="Coils"/>
    </source>
</evidence>
<dbReference type="EC" id="2.7.13.3" evidence="3"/>
<dbReference type="PRINTS" id="PR00344">
    <property type="entry name" value="BCTRLSENSOR"/>
</dbReference>
<keyword evidence="9" id="KW-0418">Kinase</keyword>
<dbReference type="FunFam" id="3.30.565.10:FF:000006">
    <property type="entry name" value="Sensor histidine kinase WalK"/>
    <property type="match status" value="1"/>
</dbReference>
<dbReference type="PANTHER" id="PTHR45528:SF1">
    <property type="entry name" value="SENSOR HISTIDINE KINASE CPXA"/>
    <property type="match status" value="1"/>
</dbReference>
<evidence type="ECO:0000256" key="9">
    <source>
        <dbReference type="ARBA" id="ARBA00022777"/>
    </source>
</evidence>
<keyword evidence="7 15" id="KW-0812">Transmembrane</keyword>
<dbReference type="FunFam" id="1.10.287.130:FF:000001">
    <property type="entry name" value="Two-component sensor histidine kinase"/>
    <property type="match status" value="1"/>
</dbReference>
<feature type="domain" description="HAMP" evidence="17">
    <location>
        <begin position="180"/>
        <end position="232"/>
    </location>
</feature>
<sequence>MRISYKLTLLFLIFVILIQSAHFFFLYSGLYNQRIEEEVQVAFDRAKNYRDMLEDSYNQETIDFIMRLEKHPSNILILMDDNHKLIHSSNELLFEHLEIANEMMIERNCPDNYQDEILLREPYFVFLSPLISNNSFQGCIIMITDMEHIHLVADKFKTYFMMVAVVTAFLFLITIYVLSQFISLPLTRMNEAAKQLRLGNYQVKLNMHRDDELGELASSIQSLSNNLEKVQRERSEFLASISHELRTPLTYLRGYADVAQRKISEEEREKYLKIIHEESKRLTTLVENLFDLAQADRHQLTIQKECVNIGSLSANILQKFELVARERGIMIEFQSADDVFVNVDPLRFGQVIMNVVDNAIKYSPNQSKIIFSIKQVNTKVIISVQDFGQGIPDDQITNVFERFYRVDLSRARETGGTGLGLAITKEIVDLHHATINISSTLGIGTTVTIELESEIHEKSSNR</sequence>
<dbReference type="SMART" id="SM00304">
    <property type="entry name" value="HAMP"/>
    <property type="match status" value="1"/>
</dbReference>
<dbReference type="SMART" id="SM00388">
    <property type="entry name" value="HisKA"/>
    <property type="match status" value="1"/>
</dbReference>
<keyword evidence="10" id="KW-0067">ATP-binding</keyword>
<dbReference type="CDD" id="cd00075">
    <property type="entry name" value="HATPase"/>
    <property type="match status" value="1"/>
</dbReference>
<keyword evidence="5" id="KW-0597">Phosphoprotein</keyword>
<dbReference type="GO" id="GO:0005524">
    <property type="term" value="F:ATP binding"/>
    <property type="evidence" value="ECO:0007669"/>
    <property type="project" value="UniProtKB-KW"/>
</dbReference>
<keyword evidence="19" id="KW-1185">Reference proteome</keyword>
<feature type="domain" description="Histidine kinase" evidence="16">
    <location>
        <begin position="240"/>
        <end position="455"/>
    </location>
</feature>
<dbReference type="InterPro" id="IPR036890">
    <property type="entry name" value="HATPase_C_sf"/>
</dbReference>
<evidence type="ECO:0000256" key="3">
    <source>
        <dbReference type="ARBA" id="ARBA00012438"/>
    </source>
</evidence>
<proteinExistence type="predicted"/>
<dbReference type="InterPro" id="IPR003660">
    <property type="entry name" value="HAMP_dom"/>
</dbReference>
<comment type="caution">
    <text evidence="18">The sequence shown here is derived from an EMBL/GenBank/DDBJ whole genome shotgun (WGS) entry which is preliminary data.</text>
</comment>
<dbReference type="SUPFAM" id="SSF47384">
    <property type="entry name" value="Homodimeric domain of signal transducing histidine kinase"/>
    <property type="match status" value="1"/>
</dbReference>
<dbReference type="GO" id="GO:0000155">
    <property type="term" value="F:phosphorelay sensor kinase activity"/>
    <property type="evidence" value="ECO:0007669"/>
    <property type="project" value="InterPro"/>
</dbReference>
<dbReference type="SUPFAM" id="SSF55874">
    <property type="entry name" value="ATPase domain of HSP90 chaperone/DNA topoisomerase II/histidine kinase"/>
    <property type="match status" value="1"/>
</dbReference>
<keyword evidence="8" id="KW-0547">Nucleotide-binding</keyword>